<reference evidence="3" key="1">
    <citation type="submission" date="2017-10" db="EMBL/GenBank/DDBJ databases">
        <authorList>
            <person name="Gaisin V.A."/>
            <person name="Rysina M.S."/>
            <person name="Grouzdev D.S."/>
        </authorList>
    </citation>
    <scope>NUCLEOTIDE SEQUENCE [LARGE SCALE GENOMIC DNA]</scope>
    <source>
        <strain evidence="3">V1</strain>
    </source>
</reference>
<evidence type="ECO:0000313" key="3">
    <source>
        <dbReference type="Proteomes" id="UP000246278"/>
    </source>
</evidence>
<accession>A0A317T6C4</accession>
<name>A0A317T6C4_9CHLB</name>
<feature type="transmembrane region" description="Helical" evidence="1">
    <location>
        <begin position="64"/>
        <end position="82"/>
    </location>
</feature>
<evidence type="ECO:0000256" key="1">
    <source>
        <dbReference type="SAM" id="Phobius"/>
    </source>
</evidence>
<feature type="transmembrane region" description="Helical" evidence="1">
    <location>
        <begin position="102"/>
        <end position="121"/>
    </location>
</feature>
<protein>
    <submittedName>
        <fullName evidence="2">Uncharacterized protein</fullName>
    </submittedName>
</protein>
<dbReference type="Proteomes" id="UP000246278">
    <property type="component" value="Unassembled WGS sequence"/>
</dbReference>
<proteinExistence type="predicted"/>
<dbReference type="RefSeq" id="WP_110023457.1">
    <property type="nucleotide sequence ID" value="NZ_PDNZ01000005.1"/>
</dbReference>
<keyword evidence="3" id="KW-1185">Reference proteome</keyword>
<comment type="caution">
    <text evidence="2">The sequence shown here is derived from an EMBL/GenBank/DDBJ whole genome shotgun (WGS) entry which is preliminary data.</text>
</comment>
<gene>
    <name evidence="2" type="ORF">CR164_08290</name>
</gene>
<feature type="transmembrane region" description="Helical" evidence="1">
    <location>
        <begin position="42"/>
        <end position="59"/>
    </location>
</feature>
<keyword evidence="1" id="KW-0812">Transmembrane</keyword>
<organism evidence="2 3">
    <name type="scientific">Prosthecochloris marina</name>
    <dbReference type="NCBI Taxonomy" id="2017681"/>
    <lineage>
        <taxon>Bacteria</taxon>
        <taxon>Pseudomonadati</taxon>
        <taxon>Chlorobiota</taxon>
        <taxon>Chlorobiia</taxon>
        <taxon>Chlorobiales</taxon>
        <taxon>Chlorobiaceae</taxon>
        <taxon>Prosthecochloris</taxon>
    </lineage>
</organism>
<evidence type="ECO:0000313" key="2">
    <source>
        <dbReference type="EMBL" id="PWW81810.1"/>
    </source>
</evidence>
<keyword evidence="1" id="KW-1133">Transmembrane helix</keyword>
<keyword evidence="1" id="KW-0472">Membrane</keyword>
<dbReference type="EMBL" id="PDNZ01000005">
    <property type="protein sequence ID" value="PWW81810.1"/>
    <property type="molecule type" value="Genomic_DNA"/>
</dbReference>
<dbReference type="AlphaFoldDB" id="A0A317T6C4"/>
<sequence>MMNKNYYTIVSSILFILVALLHLVRALMGWDVAIGDYMLPVGRSWVVFGIILCLGAWGIRGSKGYIAISAILFALVALLHLYRVLVTETIIIIDSFVVPLSASWVGFVISTALSAWGFLTYKAKTP</sequence>